<evidence type="ECO:0000313" key="10">
    <source>
        <dbReference type="Proteomes" id="UP001306508"/>
    </source>
</evidence>
<dbReference type="Pfam" id="PF04511">
    <property type="entry name" value="DER1"/>
    <property type="match status" value="1"/>
</dbReference>
<evidence type="ECO:0000256" key="2">
    <source>
        <dbReference type="ARBA" id="ARBA00008917"/>
    </source>
</evidence>
<feature type="compositionally biased region" description="Polar residues" evidence="8">
    <location>
        <begin position="326"/>
        <end position="346"/>
    </location>
</feature>
<evidence type="ECO:0000256" key="8">
    <source>
        <dbReference type="SAM" id="MobiDB-lite"/>
    </source>
</evidence>
<comment type="subcellular location">
    <subcellularLocation>
        <location evidence="1 7">Endoplasmic reticulum membrane</location>
        <topology evidence="1 7">Multi-pass membrane protein</topology>
    </subcellularLocation>
</comment>
<dbReference type="EMBL" id="JAWIZZ010000045">
    <property type="protein sequence ID" value="KAK5780154.1"/>
    <property type="molecule type" value="Genomic_DNA"/>
</dbReference>
<feature type="region of interest" description="Disordered" evidence="8">
    <location>
        <begin position="312"/>
        <end position="346"/>
    </location>
</feature>
<evidence type="ECO:0000256" key="3">
    <source>
        <dbReference type="ARBA" id="ARBA00022692"/>
    </source>
</evidence>
<sequence length="346" mass="39236">MKNFYTIDDTNRKKNTNGRSSPGTGNLEETPTFSSMWKNIPPVSRTIILLMTILTSLTSLQLINIGYLVFQFNEVLAYKQWWRLYTAFLLLPSNAMSAIMELYNLGSRAVHLENDRFLVSRYHSTSIDFAFYLFFCSTFIITGCVIIYGKYQPLVLTCAFDACLTLTWAIDNSNVEVRFYGILPVYGKFYPLLQGLVAFVFGGDLILMVLGFSAAYIFNCLDTRSLGPIYGSIAKKDKWYGVVPTGKFHAPRWFIWGYEFLFGGNYLQKLDELKSVNKRNGGQRLGTSTSTVTTTTTTRTFGSRQRLGGYETLGSDNNIPKRDYLATSSRKNLTSTRERSSNPQEN</sequence>
<dbReference type="InterPro" id="IPR007599">
    <property type="entry name" value="DER1"/>
</dbReference>
<evidence type="ECO:0000256" key="1">
    <source>
        <dbReference type="ARBA" id="ARBA00004477"/>
    </source>
</evidence>
<keyword evidence="10" id="KW-1185">Reference proteome</keyword>
<comment type="function">
    <text evidence="7">May be involved in the degradation of misfolded endoplasmic reticulum (ER) luminal proteins.</text>
</comment>
<proteinExistence type="inferred from homology"/>
<feature type="transmembrane region" description="Helical" evidence="7">
    <location>
        <begin position="192"/>
        <end position="218"/>
    </location>
</feature>
<feature type="region of interest" description="Disordered" evidence="8">
    <location>
        <begin position="1"/>
        <end position="30"/>
    </location>
</feature>
<feature type="transmembrane region" description="Helical" evidence="7">
    <location>
        <begin position="46"/>
        <end position="70"/>
    </location>
</feature>
<dbReference type="GO" id="GO:0005789">
    <property type="term" value="C:endoplasmic reticulum membrane"/>
    <property type="evidence" value="ECO:0007669"/>
    <property type="project" value="UniProtKB-SubCell"/>
</dbReference>
<dbReference type="PANTHER" id="PTHR11009">
    <property type="entry name" value="DER1-LIKE PROTEIN, DERLIN"/>
    <property type="match status" value="1"/>
</dbReference>
<feature type="transmembrane region" description="Helical" evidence="7">
    <location>
        <begin position="82"/>
        <end position="106"/>
    </location>
</feature>
<evidence type="ECO:0000256" key="5">
    <source>
        <dbReference type="ARBA" id="ARBA00022989"/>
    </source>
</evidence>
<evidence type="ECO:0000256" key="7">
    <source>
        <dbReference type="RuleBase" id="RU363059"/>
    </source>
</evidence>
<gene>
    <name evidence="9" type="ORF">RI543_002697</name>
</gene>
<dbReference type="AlphaFoldDB" id="A0AAN7W307"/>
<dbReference type="Proteomes" id="UP001306508">
    <property type="component" value="Unassembled WGS sequence"/>
</dbReference>
<feature type="compositionally biased region" description="Polar residues" evidence="8">
    <location>
        <begin position="17"/>
        <end position="30"/>
    </location>
</feature>
<reference evidence="10" key="1">
    <citation type="submission" date="2023-07" db="EMBL/GenBank/DDBJ databases">
        <title>A draft genome of Kazachstania heterogenica Y-27499.</title>
        <authorList>
            <person name="Donic C."/>
            <person name="Kralova J.S."/>
            <person name="Fidel L."/>
            <person name="Ben-Dor S."/>
            <person name="Jung S."/>
        </authorList>
    </citation>
    <scope>NUCLEOTIDE SEQUENCE [LARGE SCALE GENOMIC DNA]</scope>
    <source>
        <strain evidence="10">Y27499</strain>
    </source>
</reference>
<keyword evidence="3 7" id="KW-0812">Transmembrane</keyword>
<comment type="caution">
    <text evidence="9">The sequence shown here is derived from an EMBL/GenBank/DDBJ whole genome shotgun (WGS) entry which is preliminary data.</text>
</comment>
<comment type="similarity">
    <text evidence="2 7">Belongs to the derlin family.</text>
</comment>
<keyword evidence="4 7" id="KW-0256">Endoplasmic reticulum</keyword>
<evidence type="ECO:0000313" key="9">
    <source>
        <dbReference type="EMBL" id="KAK5780154.1"/>
    </source>
</evidence>
<keyword evidence="5 7" id="KW-1133">Transmembrane helix</keyword>
<feature type="transmembrane region" description="Helical" evidence="7">
    <location>
        <begin position="127"/>
        <end position="148"/>
    </location>
</feature>
<keyword evidence="6 7" id="KW-0472">Membrane</keyword>
<dbReference type="GO" id="GO:0006950">
    <property type="term" value="P:response to stress"/>
    <property type="evidence" value="ECO:0007669"/>
    <property type="project" value="UniProtKB-ARBA"/>
</dbReference>
<name>A0AAN7W307_9SACH</name>
<accession>A0AAN7W307</accession>
<evidence type="ECO:0000256" key="4">
    <source>
        <dbReference type="ARBA" id="ARBA00022824"/>
    </source>
</evidence>
<evidence type="ECO:0000256" key="6">
    <source>
        <dbReference type="ARBA" id="ARBA00023136"/>
    </source>
</evidence>
<protein>
    <recommendedName>
        <fullName evidence="7">Derlin</fullName>
    </recommendedName>
</protein>
<organism evidence="9 10">
    <name type="scientific">Arxiozyma heterogenica</name>
    <dbReference type="NCBI Taxonomy" id="278026"/>
    <lineage>
        <taxon>Eukaryota</taxon>
        <taxon>Fungi</taxon>
        <taxon>Dikarya</taxon>
        <taxon>Ascomycota</taxon>
        <taxon>Saccharomycotina</taxon>
        <taxon>Saccharomycetes</taxon>
        <taxon>Saccharomycetales</taxon>
        <taxon>Saccharomycetaceae</taxon>
        <taxon>Arxiozyma</taxon>
    </lineage>
</organism>